<feature type="domain" description="NAD(P)-binding" evidence="1">
    <location>
        <begin position="21"/>
        <end position="204"/>
    </location>
</feature>
<gene>
    <name evidence="2" type="ORF">Aph01nite_11300</name>
</gene>
<dbReference type="PANTHER" id="PTHR43162:SF1">
    <property type="entry name" value="PRESTALK A DIFFERENTIATION PROTEIN A"/>
    <property type="match status" value="1"/>
</dbReference>
<dbReference type="InterPro" id="IPR016040">
    <property type="entry name" value="NAD(P)-bd_dom"/>
</dbReference>
<proteinExistence type="predicted"/>
<protein>
    <submittedName>
        <fullName evidence="2">Oxidoreductase</fullName>
    </submittedName>
</protein>
<dbReference type="SUPFAM" id="SSF51735">
    <property type="entry name" value="NAD(P)-binding Rossmann-fold domains"/>
    <property type="match status" value="1"/>
</dbReference>
<comment type="caution">
    <text evidence="2">The sequence shown here is derived from an EMBL/GenBank/DDBJ whole genome shotgun (WGS) entry which is preliminary data.</text>
</comment>
<organism evidence="2 3">
    <name type="scientific">Acrocarpospora phusangensis</name>
    <dbReference type="NCBI Taxonomy" id="1070424"/>
    <lineage>
        <taxon>Bacteria</taxon>
        <taxon>Bacillati</taxon>
        <taxon>Actinomycetota</taxon>
        <taxon>Actinomycetes</taxon>
        <taxon>Streptosporangiales</taxon>
        <taxon>Streptosporangiaceae</taxon>
        <taxon>Acrocarpospora</taxon>
    </lineage>
</organism>
<dbReference type="EMBL" id="BOOA01000006">
    <property type="protein sequence ID" value="GIH22820.1"/>
    <property type="molecule type" value="Genomic_DNA"/>
</dbReference>
<dbReference type="Pfam" id="PF13460">
    <property type="entry name" value="NAD_binding_10"/>
    <property type="match status" value="1"/>
</dbReference>
<dbReference type="AlphaFoldDB" id="A0A919UNM5"/>
<dbReference type="Gene3D" id="3.40.50.720">
    <property type="entry name" value="NAD(P)-binding Rossmann-like Domain"/>
    <property type="match status" value="1"/>
</dbReference>
<name>A0A919UNM5_9ACTN</name>
<sequence>MYWSYRHKDDLTEVPMYAIMGVTGHVGGAAARELLRRGEPVRAVVRDQAKGADWAAAGARVAVADFAHRETLAESLRGCAGAFVLLPTDTAAADPDAAHRTMADTIAGAVRESQVPHVVMLSSVGADLADGTGPIRWLHHLENGLRASGAQITAVRSGHFQEKVELLLGAVLHAGLYPVFADSADVPTPMIATRDIGGVVADLLLTPARASEVVDLDGPSYTERQVAEELSAILGRPLQVVTIPRPGWAAALVDGGLPPRLAEELAGLYDAERRGILQLRGDRRLTGRTELPETLRHLAKSIGTI</sequence>
<keyword evidence="3" id="KW-1185">Reference proteome</keyword>
<dbReference type="Proteomes" id="UP000640052">
    <property type="component" value="Unassembled WGS sequence"/>
</dbReference>
<accession>A0A919UNM5</accession>
<evidence type="ECO:0000313" key="2">
    <source>
        <dbReference type="EMBL" id="GIH22820.1"/>
    </source>
</evidence>
<evidence type="ECO:0000313" key="3">
    <source>
        <dbReference type="Proteomes" id="UP000640052"/>
    </source>
</evidence>
<dbReference type="PANTHER" id="PTHR43162">
    <property type="match status" value="1"/>
</dbReference>
<dbReference type="InterPro" id="IPR036291">
    <property type="entry name" value="NAD(P)-bd_dom_sf"/>
</dbReference>
<evidence type="ECO:0000259" key="1">
    <source>
        <dbReference type="Pfam" id="PF13460"/>
    </source>
</evidence>
<dbReference type="Gene3D" id="3.90.25.10">
    <property type="entry name" value="UDP-galactose 4-epimerase, domain 1"/>
    <property type="match status" value="1"/>
</dbReference>
<dbReference type="InterPro" id="IPR051604">
    <property type="entry name" value="Ergot_Alk_Oxidoreductase"/>
</dbReference>
<reference evidence="2" key="1">
    <citation type="submission" date="2021-01" db="EMBL/GenBank/DDBJ databases">
        <title>Whole genome shotgun sequence of Acrocarpospora phusangensis NBRC 108782.</title>
        <authorList>
            <person name="Komaki H."/>
            <person name="Tamura T."/>
        </authorList>
    </citation>
    <scope>NUCLEOTIDE SEQUENCE</scope>
    <source>
        <strain evidence="2">NBRC 108782</strain>
    </source>
</reference>